<dbReference type="Proteomes" id="UP000034680">
    <property type="component" value="Unassembled WGS sequence"/>
</dbReference>
<accession>A0A0G2FDC2</accession>
<organism evidence="1 2">
    <name type="scientific">Diaporthe ampelina</name>
    <dbReference type="NCBI Taxonomy" id="1214573"/>
    <lineage>
        <taxon>Eukaryota</taxon>
        <taxon>Fungi</taxon>
        <taxon>Dikarya</taxon>
        <taxon>Ascomycota</taxon>
        <taxon>Pezizomycotina</taxon>
        <taxon>Sordariomycetes</taxon>
        <taxon>Sordariomycetidae</taxon>
        <taxon>Diaporthales</taxon>
        <taxon>Diaporthaceae</taxon>
        <taxon>Diaporthe</taxon>
    </lineage>
</organism>
<sequence>MSGDGYFIPNKSAVNCAEGGLDPFWVPAGSGGGCVKSGPFVNYTDTGIVSWNPRCLKRDLTDYINQNFANASNVLSAVQNYTDINTFQLLFRGWPDALVAGGTTLGVHGGDRVWWLWQMQDPDTRIWGDNSIAGTGSFKNVPVSPNITVDDYVQYGYAAGPPSQLSNC</sequence>
<reference evidence="1 2" key="2">
    <citation type="submission" date="2015-05" db="EMBL/GenBank/DDBJ databases">
        <authorList>
            <person name="Morales-Cruz A."/>
            <person name="Amrine K.C."/>
            <person name="Cantu D."/>
        </authorList>
    </citation>
    <scope>NUCLEOTIDE SEQUENCE [LARGE SCALE GENOMIC DNA]</scope>
    <source>
        <strain evidence="1">DA912</strain>
    </source>
</reference>
<dbReference type="InterPro" id="IPR008922">
    <property type="entry name" value="Di-copper_centre_dom_sf"/>
</dbReference>
<comment type="caution">
    <text evidence="1">The sequence shown here is derived from an EMBL/GenBank/DDBJ whole genome shotgun (WGS) entry which is preliminary data.</text>
</comment>
<dbReference type="SUPFAM" id="SSF48056">
    <property type="entry name" value="Di-copper centre-containing domain"/>
    <property type="match status" value="1"/>
</dbReference>
<evidence type="ECO:0000313" key="2">
    <source>
        <dbReference type="Proteomes" id="UP000034680"/>
    </source>
</evidence>
<dbReference type="STRING" id="1214573.A0A0G2FDC2"/>
<dbReference type="Gene3D" id="1.10.1280.10">
    <property type="entry name" value="Di-copper center containing domain from catechol oxidase"/>
    <property type="match status" value="2"/>
</dbReference>
<dbReference type="OrthoDB" id="6132182at2759"/>
<reference evidence="1 2" key="1">
    <citation type="submission" date="2015-05" db="EMBL/GenBank/DDBJ databases">
        <title>Distinctive expansion of gene families associated with plant cell wall degradation and secondary metabolism in the genomes of grapevine trunk pathogens.</title>
        <authorList>
            <person name="Lawrence D.P."/>
            <person name="Travadon R."/>
            <person name="Rolshausen P.E."/>
            <person name="Baumgartner K."/>
        </authorList>
    </citation>
    <scope>NUCLEOTIDE SEQUENCE [LARGE SCALE GENOMIC DNA]</scope>
    <source>
        <strain evidence="1">DA912</strain>
    </source>
</reference>
<name>A0A0G2FDC2_9PEZI</name>
<gene>
    <name evidence="1" type="ORF">UCDDA912_g07486</name>
</gene>
<dbReference type="AlphaFoldDB" id="A0A0G2FDC2"/>
<protein>
    <submittedName>
        <fullName evidence="1">Putative tyrosinase central domain protein</fullName>
    </submittedName>
</protein>
<keyword evidence="2" id="KW-1185">Reference proteome</keyword>
<evidence type="ECO:0000313" key="1">
    <source>
        <dbReference type="EMBL" id="KKY32592.1"/>
    </source>
</evidence>
<dbReference type="EMBL" id="LCUC01000297">
    <property type="protein sequence ID" value="KKY32592.1"/>
    <property type="molecule type" value="Genomic_DNA"/>
</dbReference>
<proteinExistence type="predicted"/>